<dbReference type="Gene3D" id="3.30.70.260">
    <property type="match status" value="1"/>
</dbReference>
<evidence type="ECO:0000256" key="10">
    <source>
        <dbReference type="ARBA" id="ARBA00049406"/>
    </source>
</evidence>
<evidence type="ECO:0000256" key="2">
    <source>
        <dbReference type="ARBA" id="ARBA00004742"/>
    </source>
</evidence>
<keyword evidence="6 11" id="KW-0479">Metal-binding</keyword>
<comment type="pathway">
    <text evidence="2 11">Carbohydrate biosynthesis; gluconeogenesis.</text>
</comment>
<dbReference type="FunFam" id="3.30.1330.90:FF:000004">
    <property type="entry name" value="L-serine dehydratase, iron-sulfur-dependent subunit beta"/>
    <property type="match status" value="1"/>
</dbReference>
<name>A0A7G9RXC4_9FIRM</name>
<organism evidence="14 15">
    <name type="scientific">Erysipelothrix inopinata</name>
    <dbReference type="NCBI Taxonomy" id="225084"/>
    <lineage>
        <taxon>Bacteria</taxon>
        <taxon>Bacillati</taxon>
        <taxon>Bacillota</taxon>
        <taxon>Erysipelotrichia</taxon>
        <taxon>Erysipelotrichales</taxon>
        <taxon>Erysipelotrichaceae</taxon>
        <taxon>Erysipelothrix</taxon>
    </lineage>
</organism>
<comment type="similarity">
    <text evidence="3 11 12">Belongs to the iron-sulfur dependent L-serine dehydratase family.</text>
</comment>
<dbReference type="InterPro" id="IPR051318">
    <property type="entry name" value="Fe-S_L-Ser"/>
</dbReference>
<dbReference type="Gene3D" id="3.30.1330.90">
    <property type="entry name" value="D-3-phosphoglycerate dehydrogenase, domain 3"/>
    <property type="match status" value="1"/>
</dbReference>
<dbReference type="GO" id="GO:0051539">
    <property type="term" value="F:4 iron, 4 sulfur cluster binding"/>
    <property type="evidence" value="ECO:0007669"/>
    <property type="project" value="UniProtKB-UniRule"/>
</dbReference>
<protein>
    <recommendedName>
        <fullName evidence="11">L-serine deaminase</fullName>
    </recommendedName>
</protein>
<feature type="domain" description="ACT" evidence="13">
    <location>
        <begin position="150"/>
        <end position="222"/>
    </location>
</feature>
<keyword evidence="7 11" id="KW-0408">Iron</keyword>
<keyword evidence="8 11" id="KW-0411">Iron-sulfur</keyword>
<accession>A0A7G9RXC4</accession>
<gene>
    <name evidence="14" type="primary">sdaAB</name>
    <name evidence="14" type="ORF">H9L01_07705</name>
</gene>
<dbReference type="InterPro" id="IPR005131">
    <property type="entry name" value="Ser_deHydtase_bsu"/>
</dbReference>
<dbReference type="InterPro" id="IPR004643">
    <property type="entry name" value="Fe-S_L-Ser_bsu"/>
</dbReference>
<dbReference type="GO" id="GO:0046872">
    <property type="term" value="F:metal ion binding"/>
    <property type="evidence" value="ECO:0007669"/>
    <property type="project" value="UniProtKB-UniRule"/>
</dbReference>
<dbReference type="Pfam" id="PF01842">
    <property type="entry name" value="ACT"/>
    <property type="match status" value="1"/>
</dbReference>
<dbReference type="AlphaFoldDB" id="A0A7G9RXC4"/>
<keyword evidence="15" id="KW-1185">Reference proteome</keyword>
<dbReference type="GO" id="GO:0003941">
    <property type="term" value="F:L-serine ammonia-lyase activity"/>
    <property type="evidence" value="ECO:0007669"/>
    <property type="project" value="UniProtKB-UniRule"/>
</dbReference>
<dbReference type="NCBIfam" id="TIGR00719">
    <property type="entry name" value="sda_beta"/>
    <property type="match status" value="1"/>
</dbReference>
<dbReference type="InterPro" id="IPR045865">
    <property type="entry name" value="ACT-like_dom_sf"/>
</dbReference>
<dbReference type="GO" id="GO:0006094">
    <property type="term" value="P:gluconeogenesis"/>
    <property type="evidence" value="ECO:0007669"/>
    <property type="project" value="UniProtKB-UniRule"/>
</dbReference>
<dbReference type="PROSITE" id="PS51671">
    <property type="entry name" value="ACT"/>
    <property type="match status" value="1"/>
</dbReference>
<keyword evidence="9 11" id="KW-0456">Lyase</keyword>
<comment type="catalytic activity">
    <reaction evidence="10 11 12">
        <text>L-serine = pyruvate + NH4(+)</text>
        <dbReference type="Rhea" id="RHEA:19169"/>
        <dbReference type="ChEBI" id="CHEBI:15361"/>
        <dbReference type="ChEBI" id="CHEBI:28938"/>
        <dbReference type="ChEBI" id="CHEBI:33384"/>
        <dbReference type="EC" id="4.3.1.17"/>
    </reaction>
</comment>
<evidence type="ECO:0000256" key="4">
    <source>
        <dbReference type="ARBA" id="ARBA00022432"/>
    </source>
</evidence>
<dbReference type="PIRSF" id="PIRSF036692">
    <property type="entry name" value="SDH_B"/>
    <property type="match status" value="1"/>
</dbReference>
<comment type="cofactor">
    <cofactor evidence="1 12">
        <name>[4Fe-4S] cluster</name>
        <dbReference type="ChEBI" id="CHEBI:49883"/>
    </cofactor>
</comment>
<evidence type="ECO:0000313" key="15">
    <source>
        <dbReference type="Proteomes" id="UP000515928"/>
    </source>
</evidence>
<dbReference type="FunFam" id="3.30.70.260:FF:000008">
    <property type="entry name" value="D-3-phosphoglycerate dehydrogenase, chloroplastic"/>
    <property type="match status" value="1"/>
</dbReference>
<dbReference type="SUPFAM" id="SSF55021">
    <property type="entry name" value="ACT-like"/>
    <property type="match status" value="1"/>
</dbReference>
<dbReference type="PROSITE" id="PS51257">
    <property type="entry name" value="PROKAR_LIPOPROTEIN"/>
    <property type="match status" value="1"/>
</dbReference>
<evidence type="ECO:0000256" key="11">
    <source>
        <dbReference type="PIRNR" id="PIRNR036692"/>
    </source>
</evidence>
<evidence type="ECO:0000256" key="9">
    <source>
        <dbReference type="ARBA" id="ARBA00023239"/>
    </source>
</evidence>
<dbReference type="UniPathway" id="UPA00138"/>
<evidence type="ECO:0000256" key="3">
    <source>
        <dbReference type="ARBA" id="ARBA00008636"/>
    </source>
</evidence>
<dbReference type="SUPFAM" id="SSF143548">
    <property type="entry name" value="Serine metabolism enzymes domain"/>
    <property type="match status" value="1"/>
</dbReference>
<sequence>MAKDYKSVFDIIGPVMVGPSSSHTAGACRIGKMARAIFGDQPEVVNVYLFESFAKTYQGHGTNVALAGGLLGMSPDDERLHESLLIALEAGITIRFIPLEEKVDHPNTARIVMSKGNRKMTVTGVSIGGGSAKITKIDDISVDIAGGNPTILIFHQDKPGMIAKVATILSELHINIGSMKVDREEVGKDAYMVIELDQDHLATSLDDLRAIESVRNVMFIQN</sequence>
<evidence type="ECO:0000256" key="7">
    <source>
        <dbReference type="ARBA" id="ARBA00023004"/>
    </source>
</evidence>
<proteinExistence type="inferred from homology"/>
<keyword evidence="5 11" id="KW-0004">4Fe-4S</keyword>
<dbReference type="PANTHER" id="PTHR30182">
    <property type="entry name" value="L-SERINE DEHYDRATASE"/>
    <property type="match status" value="1"/>
</dbReference>
<dbReference type="RefSeq" id="WP_187533381.1">
    <property type="nucleotide sequence ID" value="NZ_CBCSHU010000018.1"/>
</dbReference>
<dbReference type="KEGG" id="eio:H9L01_07705"/>
<evidence type="ECO:0000259" key="13">
    <source>
        <dbReference type="PROSITE" id="PS51671"/>
    </source>
</evidence>
<keyword evidence="4 11" id="KW-0312">Gluconeogenesis</keyword>
<dbReference type="CDD" id="cd04903">
    <property type="entry name" value="ACT_LSD"/>
    <property type="match status" value="1"/>
</dbReference>
<dbReference type="PANTHER" id="PTHR30182:SF12">
    <property type="entry name" value="L-SERINE DEHYDRATASE, BETA CHAIN-RELATED"/>
    <property type="match status" value="1"/>
</dbReference>
<dbReference type="InterPro" id="IPR029009">
    <property type="entry name" value="ASB_dom_sf"/>
</dbReference>
<dbReference type="Pfam" id="PF03315">
    <property type="entry name" value="SDH_beta"/>
    <property type="match status" value="1"/>
</dbReference>
<dbReference type="InterPro" id="IPR002912">
    <property type="entry name" value="ACT_dom"/>
</dbReference>
<evidence type="ECO:0000256" key="6">
    <source>
        <dbReference type="ARBA" id="ARBA00022723"/>
    </source>
</evidence>
<evidence type="ECO:0000313" key="14">
    <source>
        <dbReference type="EMBL" id="QNN60249.1"/>
    </source>
</evidence>
<reference evidence="14 15" key="1">
    <citation type="submission" date="2020-08" db="EMBL/GenBank/DDBJ databases">
        <title>Genome sequence of Erysipelothrix inopinata DSM 15511T.</title>
        <authorList>
            <person name="Hyun D.-W."/>
            <person name="Bae J.-W."/>
        </authorList>
    </citation>
    <scope>NUCLEOTIDE SEQUENCE [LARGE SCALE GENOMIC DNA]</scope>
    <source>
        <strain evidence="14 15">DSM 15511</strain>
    </source>
</reference>
<dbReference type="Proteomes" id="UP000515928">
    <property type="component" value="Chromosome"/>
</dbReference>
<evidence type="ECO:0000256" key="12">
    <source>
        <dbReference type="RuleBase" id="RU366059"/>
    </source>
</evidence>
<evidence type="ECO:0000256" key="1">
    <source>
        <dbReference type="ARBA" id="ARBA00001966"/>
    </source>
</evidence>
<evidence type="ECO:0000256" key="8">
    <source>
        <dbReference type="ARBA" id="ARBA00023014"/>
    </source>
</evidence>
<evidence type="ECO:0000256" key="5">
    <source>
        <dbReference type="ARBA" id="ARBA00022485"/>
    </source>
</evidence>
<dbReference type="EMBL" id="CP060715">
    <property type="protein sequence ID" value="QNN60249.1"/>
    <property type="molecule type" value="Genomic_DNA"/>
</dbReference>